<proteinExistence type="predicted"/>
<comment type="caution">
    <text evidence="1">The sequence shown here is derived from an EMBL/GenBank/DDBJ whole genome shotgun (WGS) entry which is preliminary data.</text>
</comment>
<reference evidence="1 2" key="1">
    <citation type="submission" date="2020-12" db="EMBL/GenBank/DDBJ databases">
        <title>Concerted genomic and epigenomic changes stabilize Arabidopsis allopolyploids.</title>
        <authorList>
            <person name="Chen Z."/>
        </authorList>
    </citation>
    <scope>NUCLEOTIDE SEQUENCE [LARGE SCALE GENOMIC DNA]</scope>
    <source>
        <strain evidence="1">Allo738</strain>
        <tissue evidence="1">Leaf</tissue>
    </source>
</reference>
<evidence type="ECO:0000313" key="2">
    <source>
        <dbReference type="Proteomes" id="UP000694240"/>
    </source>
</evidence>
<evidence type="ECO:0000313" key="1">
    <source>
        <dbReference type="EMBL" id="KAG7602026.1"/>
    </source>
</evidence>
<sequence length="36" mass="4141">MCENNVNVKAKKKMQVKVHGFGKEREIHSPFGLNQN</sequence>
<name>A0A8T2CUH0_9BRAS</name>
<dbReference type="EMBL" id="JAEFBK010000005">
    <property type="protein sequence ID" value="KAG7602026.1"/>
    <property type="molecule type" value="Genomic_DNA"/>
</dbReference>
<organism evidence="1 2">
    <name type="scientific">Arabidopsis thaliana x Arabidopsis arenosa</name>
    <dbReference type="NCBI Taxonomy" id="1240361"/>
    <lineage>
        <taxon>Eukaryota</taxon>
        <taxon>Viridiplantae</taxon>
        <taxon>Streptophyta</taxon>
        <taxon>Embryophyta</taxon>
        <taxon>Tracheophyta</taxon>
        <taxon>Spermatophyta</taxon>
        <taxon>Magnoliopsida</taxon>
        <taxon>eudicotyledons</taxon>
        <taxon>Gunneridae</taxon>
        <taxon>Pentapetalae</taxon>
        <taxon>rosids</taxon>
        <taxon>malvids</taxon>
        <taxon>Brassicales</taxon>
        <taxon>Brassicaceae</taxon>
        <taxon>Camelineae</taxon>
        <taxon>Arabidopsis</taxon>
    </lineage>
</organism>
<gene>
    <name evidence="1" type="ORF">ISN45_At05g011410</name>
</gene>
<keyword evidence="2" id="KW-1185">Reference proteome</keyword>
<dbReference type="AlphaFoldDB" id="A0A8T2CUH0"/>
<dbReference type="Proteomes" id="UP000694240">
    <property type="component" value="Chromosome 5"/>
</dbReference>
<protein>
    <submittedName>
        <fullName evidence="1">Uncharacterized protein</fullName>
    </submittedName>
</protein>
<accession>A0A8T2CUH0</accession>